<dbReference type="PANTHER" id="PTHR37937:SF1">
    <property type="entry name" value="CONJUGATIVE TRANSFER: DNA TRANSPORT"/>
    <property type="match status" value="1"/>
</dbReference>
<dbReference type="RefSeq" id="WP_060857841.1">
    <property type="nucleotide sequence ID" value="NZ_FCOC02000018.1"/>
</dbReference>
<name>A0A158HKY6_CABSO</name>
<dbReference type="GO" id="GO:0005886">
    <property type="term" value="C:plasma membrane"/>
    <property type="evidence" value="ECO:0007669"/>
    <property type="project" value="UniProtKB-SubCell"/>
</dbReference>
<evidence type="ECO:0000256" key="5">
    <source>
        <dbReference type="ARBA" id="ARBA00022989"/>
    </source>
</evidence>
<dbReference type="OrthoDB" id="9759295at2"/>
<feature type="region of interest" description="Disordered" evidence="7">
    <location>
        <begin position="550"/>
        <end position="583"/>
    </location>
</feature>
<dbReference type="InterPro" id="IPR051539">
    <property type="entry name" value="T4SS-coupling_protein"/>
</dbReference>
<gene>
    <name evidence="8" type="ORF">AWB64_04765</name>
</gene>
<evidence type="ECO:0000256" key="1">
    <source>
        <dbReference type="ARBA" id="ARBA00004651"/>
    </source>
</evidence>
<evidence type="ECO:0000256" key="2">
    <source>
        <dbReference type="ARBA" id="ARBA00008806"/>
    </source>
</evidence>
<dbReference type="Gene3D" id="3.40.50.300">
    <property type="entry name" value="P-loop containing nucleotide triphosphate hydrolases"/>
    <property type="match status" value="1"/>
</dbReference>
<evidence type="ECO:0000256" key="6">
    <source>
        <dbReference type="ARBA" id="ARBA00023136"/>
    </source>
</evidence>
<dbReference type="Pfam" id="PF02534">
    <property type="entry name" value="T4SS-DNA_transf"/>
    <property type="match status" value="1"/>
</dbReference>
<dbReference type="InterPro" id="IPR003688">
    <property type="entry name" value="TraG/VirD4"/>
</dbReference>
<dbReference type="PANTHER" id="PTHR37937">
    <property type="entry name" value="CONJUGATIVE TRANSFER: DNA TRANSPORT"/>
    <property type="match status" value="1"/>
</dbReference>
<dbReference type="CDD" id="cd01127">
    <property type="entry name" value="TrwB_TraG_TraD_VirD4"/>
    <property type="match status" value="1"/>
</dbReference>
<protein>
    <submittedName>
        <fullName evidence="8">TRAG family protein</fullName>
    </submittedName>
</protein>
<sequence>MSSATTSRSHENARGGPALVVGVWRGRYLRFSGQQFVLLAAPARSGKGVGIVVPNLLSYPDSVIVLDIKQENFNLTAGFRRAHGHDVYLFNPFAEDGRTHRYNPLSAISDGIFRVGDILAIGYALYPVGGHDDFWKDQARNLFLGIVLLLCEWRDARRTGNTDVSDFPVTMGEVLRQSSGNGMPVKAYLQQALLQNRRLLSGACVDALNRFLANDDKVLASILATFNAPLTIWANPIVDAATSASDFDPRNVRKRRMSVYIGVTPDHLTEAALLVNLVFSQVVNLNTKELPQDNPALKYQCLLLMDEFTSVGKIHIIARAVAYMAGYNLRLLSIVQSVSQLESVYGRADARTFVTNHAMQIIYAPREQKDANEYSEMLGTFTDRSRSVSRLNAIFGGRGGSSESFSEQRRPLLLPQELKELGRDSEIILLENTKPILAKRICYWRDPVFTSRLVAAPAIPAMDLARFIAQVERRVRDVRLDDLDEAGVIHLPPEYLEVLQAWDPRDLPRYLNDVSDDEAAAYVERHFMLLGVPAARVAVAARRLSPSDLDVAELRPADRAPKRKSARSTGASRKQHGRDISPN</sequence>
<evidence type="ECO:0000313" key="8">
    <source>
        <dbReference type="EMBL" id="SAL44916.1"/>
    </source>
</evidence>
<comment type="similarity">
    <text evidence="2">Belongs to the VirD4/TraG family.</text>
</comment>
<evidence type="ECO:0000256" key="3">
    <source>
        <dbReference type="ARBA" id="ARBA00022475"/>
    </source>
</evidence>
<comment type="subcellular location">
    <subcellularLocation>
        <location evidence="1">Cell membrane</location>
        <topology evidence="1">Multi-pass membrane protein</topology>
    </subcellularLocation>
</comment>
<dbReference type="AlphaFoldDB" id="A0A158HKY6"/>
<evidence type="ECO:0000256" key="7">
    <source>
        <dbReference type="SAM" id="MobiDB-lite"/>
    </source>
</evidence>
<dbReference type="SUPFAM" id="SSF52540">
    <property type="entry name" value="P-loop containing nucleoside triphosphate hydrolases"/>
    <property type="match status" value="1"/>
</dbReference>
<evidence type="ECO:0000313" key="9">
    <source>
        <dbReference type="Proteomes" id="UP000054893"/>
    </source>
</evidence>
<evidence type="ECO:0000256" key="4">
    <source>
        <dbReference type="ARBA" id="ARBA00022692"/>
    </source>
</evidence>
<keyword evidence="5" id="KW-1133">Transmembrane helix</keyword>
<organism evidence="8 9">
    <name type="scientific">Caballeronia sordidicola</name>
    <name type="common">Burkholderia sordidicola</name>
    <dbReference type="NCBI Taxonomy" id="196367"/>
    <lineage>
        <taxon>Bacteria</taxon>
        <taxon>Pseudomonadati</taxon>
        <taxon>Pseudomonadota</taxon>
        <taxon>Betaproteobacteria</taxon>
        <taxon>Burkholderiales</taxon>
        <taxon>Burkholderiaceae</taxon>
        <taxon>Caballeronia</taxon>
    </lineage>
</organism>
<dbReference type="Proteomes" id="UP000054893">
    <property type="component" value="Unassembled WGS sequence"/>
</dbReference>
<dbReference type="InterPro" id="IPR027417">
    <property type="entry name" value="P-loop_NTPase"/>
</dbReference>
<keyword evidence="4" id="KW-0812">Transmembrane</keyword>
<keyword evidence="6" id="KW-0472">Membrane</keyword>
<dbReference type="EMBL" id="FCOC02000018">
    <property type="protein sequence ID" value="SAL44916.1"/>
    <property type="molecule type" value="Genomic_DNA"/>
</dbReference>
<proteinExistence type="inferred from homology"/>
<reference evidence="8 9" key="1">
    <citation type="submission" date="2016-01" db="EMBL/GenBank/DDBJ databases">
        <authorList>
            <person name="Oliw E.H."/>
        </authorList>
    </citation>
    <scope>NUCLEOTIDE SEQUENCE [LARGE SCALE GENOMIC DNA]</scope>
    <source>
        <strain evidence="8">LMG 22029</strain>
    </source>
</reference>
<keyword evidence="3" id="KW-1003">Cell membrane</keyword>
<accession>A0A158HKY6</accession>